<reference evidence="2" key="1">
    <citation type="submission" date="2022-09" db="EMBL/GenBank/DDBJ databases">
        <title>Actin cytoskeleton and complex cell architecture in an #Asgard archaeon.</title>
        <authorList>
            <person name="Ponce Toledo R.I."/>
            <person name="Schleper C."/>
            <person name="Rodrigues Oliveira T."/>
            <person name="Wollweber F."/>
            <person name="Xu J."/>
            <person name="Rittmann S."/>
            <person name="Klingl A."/>
            <person name="Pilhofer M."/>
        </authorList>
    </citation>
    <scope>NUCLEOTIDE SEQUENCE</scope>
    <source>
        <strain evidence="2">B-35</strain>
    </source>
</reference>
<evidence type="ECO:0000259" key="1">
    <source>
        <dbReference type="Pfam" id="PF05916"/>
    </source>
</evidence>
<dbReference type="EMBL" id="CP104013">
    <property type="protein sequence ID" value="UYP46606.1"/>
    <property type="molecule type" value="Genomic_DNA"/>
</dbReference>
<evidence type="ECO:0000313" key="2">
    <source>
        <dbReference type="EMBL" id="UYP46606.1"/>
    </source>
</evidence>
<dbReference type="CDD" id="cd11714">
    <property type="entry name" value="GINS_A_archaea"/>
    <property type="match status" value="1"/>
</dbReference>
<feature type="domain" description="GINS subunit" evidence="1">
    <location>
        <begin position="80"/>
        <end position="186"/>
    </location>
</feature>
<organism evidence="2 3">
    <name type="scientific">Candidatus Lokiarchaeum ossiferum</name>
    <dbReference type="NCBI Taxonomy" id="2951803"/>
    <lineage>
        <taxon>Archaea</taxon>
        <taxon>Promethearchaeati</taxon>
        <taxon>Promethearchaeota</taxon>
        <taxon>Promethearchaeia</taxon>
        <taxon>Promethearchaeales</taxon>
        <taxon>Promethearchaeaceae</taxon>
        <taxon>Candidatus Lokiarchaeum</taxon>
    </lineage>
</organism>
<proteinExistence type="predicted"/>
<name>A0ABY6HVI5_9ARCH</name>
<dbReference type="Proteomes" id="UP001208689">
    <property type="component" value="Chromosome"/>
</dbReference>
<keyword evidence="3" id="KW-1185">Reference proteome</keyword>
<gene>
    <name evidence="2" type="ORF">NEF87_002891</name>
</gene>
<sequence length="197" mass="22994">MGISSNFASNSICAQLLREENEFSHEKVDTLCMKDFPHSINHLGKRIGPFKVGHPYPLDHYVAKILVKKGYLRFDDEKLLNRKSIQKINFQESTNPELGKIEDHSYVYTQAHEQLKIINEMYEQGKAPRQDFKQFYSDLNDLIRVRLAKINRLATQPQNVQSKKVLTSEEIILFDEISKNINEWREHLGKVKSSFKS</sequence>
<protein>
    <recommendedName>
        <fullName evidence="1">GINS subunit domain-containing protein</fullName>
    </recommendedName>
</protein>
<dbReference type="InterPro" id="IPR021151">
    <property type="entry name" value="GINS_A"/>
</dbReference>
<evidence type="ECO:0000313" key="3">
    <source>
        <dbReference type="Proteomes" id="UP001208689"/>
    </source>
</evidence>
<accession>A0ABY6HVI5</accession>
<dbReference type="Pfam" id="PF05916">
    <property type="entry name" value="Sld5"/>
    <property type="match status" value="1"/>
</dbReference>